<dbReference type="PANTHER" id="PTHR22789">
    <property type="entry name" value="FUCULOSE PHOSPHATE ALDOLASE"/>
    <property type="match status" value="1"/>
</dbReference>
<protein>
    <submittedName>
        <fullName evidence="4">Class II aldolase/adducin family protein</fullName>
    </submittedName>
</protein>
<dbReference type="Pfam" id="PF00596">
    <property type="entry name" value="Aldolase_II"/>
    <property type="match status" value="1"/>
</dbReference>
<keyword evidence="2" id="KW-0456">Lyase</keyword>
<dbReference type="InterPro" id="IPR050197">
    <property type="entry name" value="Aldolase_class_II_sugar_metab"/>
</dbReference>
<dbReference type="PANTHER" id="PTHR22789:SF0">
    <property type="entry name" value="3-OXO-TETRONATE 4-PHOSPHATE DECARBOXYLASE-RELATED"/>
    <property type="match status" value="1"/>
</dbReference>
<accession>A0ABW7G0M9</accession>
<dbReference type="EMBL" id="JBIGIA010000001">
    <property type="protein sequence ID" value="MFG6455491.1"/>
    <property type="molecule type" value="Genomic_DNA"/>
</dbReference>
<dbReference type="SMART" id="SM01007">
    <property type="entry name" value="Aldolase_II"/>
    <property type="match status" value="1"/>
</dbReference>
<evidence type="ECO:0000313" key="4">
    <source>
        <dbReference type="EMBL" id="MFG6455491.1"/>
    </source>
</evidence>
<evidence type="ECO:0000259" key="3">
    <source>
        <dbReference type="SMART" id="SM01007"/>
    </source>
</evidence>
<comment type="caution">
    <text evidence="4">The sequence shown here is derived from an EMBL/GenBank/DDBJ whole genome shotgun (WGS) entry which is preliminary data.</text>
</comment>
<sequence length="230" mass="24534">MPFESACEHVVALCLELSRRGYFAGTGGNLMLRIDAEHVAVTPSATDYAEMRPADVAVLRLRDLARVAGERPASVETSLHARVLRARPEVGCSIHTHQPVASACALLGRPLTVAPRWRASLGDCVPLVGYAPSGSAWLAARLGAALRPHLNAYLMRNHGILCCGPDSAAALQAVDDLEALAREHLAERIAEQVRAGRQPQLQRVMDALLASAQPDTPDQAFAAPPPQAHV</sequence>
<dbReference type="InterPro" id="IPR036409">
    <property type="entry name" value="Aldolase_II/adducin_N_sf"/>
</dbReference>
<dbReference type="RefSeq" id="WP_394486152.1">
    <property type="nucleotide sequence ID" value="NZ_JBIGIA010000001.1"/>
</dbReference>
<evidence type="ECO:0000256" key="2">
    <source>
        <dbReference type="ARBA" id="ARBA00023239"/>
    </source>
</evidence>
<dbReference type="InterPro" id="IPR001303">
    <property type="entry name" value="Aldolase_II/adducin_N"/>
</dbReference>
<gene>
    <name evidence="4" type="ORF">ACG00X_01475</name>
</gene>
<dbReference type="Gene3D" id="3.40.225.10">
    <property type="entry name" value="Class II aldolase/adducin N-terminal domain"/>
    <property type="match status" value="1"/>
</dbReference>
<keyword evidence="1" id="KW-0479">Metal-binding</keyword>
<evidence type="ECO:0000256" key="1">
    <source>
        <dbReference type="ARBA" id="ARBA00022723"/>
    </source>
</evidence>
<reference evidence="4 5" key="1">
    <citation type="submission" date="2024-09" db="EMBL/GenBank/DDBJ databases">
        <title>Novel species of the genus Pelomonas and Roseateles isolated from streams.</title>
        <authorList>
            <person name="Lu H."/>
        </authorList>
    </citation>
    <scope>NUCLEOTIDE SEQUENCE [LARGE SCALE GENOMIC DNA]</scope>
    <source>
        <strain evidence="4 5">BYS96W</strain>
    </source>
</reference>
<proteinExistence type="predicted"/>
<dbReference type="Proteomes" id="UP001606305">
    <property type="component" value="Unassembled WGS sequence"/>
</dbReference>
<feature type="domain" description="Class II aldolase/adducin N-terminal" evidence="3">
    <location>
        <begin position="8"/>
        <end position="185"/>
    </location>
</feature>
<name>A0ABW7G0M9_9BURK</name>
<organism evidence="4 5">
    <name type="scientific">Pelomonas nitida</name>
    <dbReference type="NCBI Taxonomy" id="3299027"/>
    <lineage>
        <taxon>Bacteria</taxon>
        <taxon>Pseudomonadati</taxon>
        <taxon>Pseudomonadota</taxon>
        <taxon>Betaproteobacteria</taxon>
        <taxon>Burkholderiales</taxon>
        <taxon>Sphaerotilaceae</taxon>
        <taxon>Roseateles</taxon>
    </lineage>
</organism>
<evidence type="ECO:0000313" key="5">
    <source>
        <dbReference type="Proteomes" id="UP001606305"/>
    </source>
</evidence>
<keyword evidence="5" id="KW-1185">Reference proteome</keyword>
<dbReference type="SUPFAM" id="SSF53639">
    <property type="entry name" value="AraD/HMP-PK domain-like"/>
    <property type="match status" value="1"/>
</dbReference>